<keyword evidence="3" id="KW-1185">Reference proteome</keyword>
<reference evidence="2" key="2">
    <citation type="submission" date="2022-06" db="UniProtKB">
        <authorList>
            <consortium name="EnsemblMetazoa"/>
        </authorList>
    </citation>
    <scope>IDENTIFICATION</scope>
    <source>
        <strain evidence="2">DF5081</strain>
    </source>
</reference>
<feature type="region of interest" description="Disordered" evidence="1">
    <location>
        <begin position="37"/>
        <end position="75"/>
    </location>
</feature>
<reference evidence="3" key="1">
    <citation type="submission" date="2010-08" db="EMBL/GenBank/DDBJ databases">
        <authorList>
            <consortium name="Caenorhabditis japonica Sequencing Consortium"/>
            <person name="Wilson R.K."/>
        </authorList>
    </citation>
    <scope>NUCLEOTIDE SEQUENCE [LARGE SCALE GENOMIC DNA]</scope>
    <source>
        <strain evidence="3">DF5081</strain>
    </source>
</reference>
<dbReference type="Proteomes" id="UP000005237">
    <property type="component" value="Unassembled WGS sequence"/>
</dbReference>
<evidence type="ECO:0000313" key="3">
    <source>
        <dbReference type="Proteomes" id="UP000005237"/>
    </source>
</evidence>
<proteinExistence type="predicted"/>
<sequence>MLNVLEPEPQSTWPPFLNTFLPRFSSWLVTLPVTTRRPVTGRPQRRRAEQVVGRSDYHSGRSSSQHPGCSSAKEDCRRQGISAIFGTNIQASTKPNGPL</sequence>
<evidence type="ECO:0000313" key="2">
    <source>
        <dbReference type="EnsemblMetazoa" id="CJA37690.1"/>
    </source>
</evidence>
<dbReference type="AlphaFoldDB" id="A0A8R1ENI5"/>
<dbReference type="EnsemblMetazoa" id="CJA37690.1">
    <property type="protein sequence ID" value="CJA37690.1"/>
    <property type="gene ID" value="WBGene00213537"/>
</dbReference>
<evidence type="ECO:0000256" key="1">
    <source>
        <dbReference type="SAM" id="MobiDB-lite"/>
    </source>
</evidence>
<accession>A0A8R1ENI5</accession>
<organism evidence="2 3">
    <name type="scientific">Caenorhabditis japonica</name>
    <dbReference type="NCBI Taxonomy" id="281687"/>
    <lineage>
        <taxon>Eukaryota</taxon>
        <taxon>Metazoa</taxon>
        <taxon>Ecdysozoa</taxon>
        <taxon>Nematoda</taxon>
        <taxon>Chromadorea</taxon>
        <taxon>Rhabditida</taxon>
        <taxon>Rhabditina</taxon>
        <taxon>Rhabditomorpha</taxon>
        <taxon>Rhabditoidea</taxon>
        <taxon>Rhabditidae</taxon>
        <taxon>Peloderinae</taxon>
        <taxon>Caenorhabditis</taxon>
    </lineage>
</organism>
<protein>
    <submittedName>
        <fullName evidence="2">Uncharacterized protein</fullName>
    </submittedName>
</protein>
<name>A0A8R1ENI5_CAEJA</name>